<dbReference type="GO" id="GO:0003700">
    <property type="term" value="F:DNA-binding transcription factor activity"/>
    <property type="evidence" value="ECO:0007669"/>
    <property type="project" value="TreeGrafter"/>
</dbReference>
<keyword evidence="8" id="KW-1185">Reference proteome</keyword>
<dbReference type="PIRSF" id="PIRSF016021">
    <property type="entry name" value="ESCAROLA"/>
    <property type="match status" value="1"/>
</dbReference>
<comment type="function">
    <text evidence="4">Transcription factor that specifically binds AT-rich DNA sequences related to the nuclear matrix attachment regions (MARs).</text>
</comment>
<dbReference type="OrthoDB" id="782346at2759"/>
<keyword evidence="1 4" id="KW-0805">Transcription regulation</keyword>
<feature type="region of interest" description="Disordered" evidence="5">
    <location>
        <begin position="220"/>
        <end position="257"/>
    </location>
</feature>
<protein>
    <recommendedName>
        <fullName evidence="4">AT-hook motif nuclear-localized protein</fullName>
    </recommendedName>
</protein>
<feature type="compositionally biased region" description="Polar residues" evidence="5">
    <location>
        <begin position="224"/>
        <end position="233"/>
    </location>
</feature>
<evidence type="ECO:0000256" key="3">
    <source>
        <dbReference type="ARBA" id="ARBA00023163"/>
    </source>
</evidence>
<organism evidence="7 8">
    <name type="scientific">Olea europaea subsp. europaea</name>
    <dbReference type="NCBI Taxonomy" id="158383"/>
    <lineage>
        <taxon>Eukaryota</taxon>
        <taxon>Viridiplantae</taxon>
        <taxon>Streptophyta</taxon>
        <taxon>Embryophyta</taxon>
        <taxon>Tracheophyta</taxon>
        <taxon>Spermatophyta</taxon>
        <taxon>Magnoliopsida</taxon>
        <taxon>eudicotyledons</taxon>
        <taxon>Gunneridae</taxon>
        <taxon>Pentapetalae</taxon>
        <taxon>asterids</taxon>
        <taxon>lamiids</taxon>
        <taxon>Lamiales</taxon>
        <taxon>Oleaceae</taxon>
        <taxon>Oleeae</taxon>
        <taxon>Olea</taxon>
    </lineage>
</organism>
<dbReference type="PANTHER" id="PTHR31100">
    <property type="entry name" value="AT-HOOK MOTIF NUCLEAR-LOCALIZED PROTEIN 15"/>
    <property type="match status" value="1"/>
</dbReference>
<dbReference type="Gramene" id="OE9A073496T1">
    <property type="protein sequence ID" value="OE9A073496C1"/>
    <property type="gene ID" value="OE9A073496"/>
</dbReference>
<reference evidence="7 8" key="1">
    <citation type="submission" date="2019-12" db="EMBL/GenBank/DDBJ databases">
        <authorList>
            <person name="Alioto T."/>
            <person name="Alioto T."/>
            <person name="Gomez Garrido J."/>
        </authorList>
    </citation>
    <scope>NUCLEOTIDE SEQUENCE [LARGE SCALE GENOMIC DNA]</scope>
</reference>
<proteinExistence type="predicted"/>
<dbReference type="InterPro" id="IPR005175">
    <property type="entry name" value="PPC_dom"/>
</dbReference>
<dbReference type="Pfam" id="PF03479">
    <property type="entry name" value="PCC"/>
    <property type="match status" value="1"/>
</dbReference>
<comment type="subcellular location">
    <subcellularLocation>
        <location evidence="4">Nucleus</location>
    </subcellularLocation>
</comment>
<evidence type="ECO:0000313" key="8">
    <source>
        <dbReference type="Proteomes" id="UP000594638"/>
    </source>
</evidence>
<feature type="region of interest" description="Disordered" evidence="5">
    <location>
        <begin position="35"/>
        <end position="67"/>
    </location>
</feature>
<feature type="compositionally biased region" description="Low complexity" evidence="5">
    <location>
        <begin position="42"/>
        <end position="66"/>
    </location>
</feature>
<dbReference type="GO" id="GO:0003680">
    <property type="term" value="F:minor groove of adenine-thymine-rich DNA binding"/>
    <property type="evidence" value="ECO:0007669"/>
    <property type="project" value="UniProtKB-UniRule"/>
</dbReference>
<comment type="caution">
    <text evidence="7">The sequence shown here is derived from an EMBL/GenBank/DDBJ whole genome shotgun (WGS) entry which is preliminary data.</text>
</comment>
<accession>A0A8S0Q9S3</accession>
<evidence type="ECO:0000256" key="5">
    <source>
        <dbReference type="SAM" id="MobiDB-lite"/>
    </source>
</evidence>
<dbReference type="PROSITE" id="PS51742">
    <property type="entry name" value="PPC"/>
    <property type="match status" value="1"/>
</dbReference>
<evidence type="ECO:0000256" key="1">
    <source>
        <dbReference type="ARBA" id="ARBA00023015"/>
    </source>
</evidence>
<evidence type="ECO:0000256" key="4">
    <source>
        <dbReference type="PIRNR" id="PIRNR016021"/>
    </source>
</evidence>
<dbReference type="PANTHER" id="PTHR31100:SF69">
    <property type="entry name" value="AT-HOOK MOTIF NUCLEAR-LOCALIZED PROTEIN 17-RELATED"/>
    <property type="match status" value="1"/>
</dbReference>
<keyword evidence="4" id="KW-0539">Nucleus</keyword>
<feature type="domain" description="PPC" evidence="6">
    <location>
        <begin position="97"/>
        <end position="229"/>
    </location>
</feature>
<dbReference type="InterPro" id="IPR014476">
    <property type="entry name" value="AHL15-29"/>
</dbReference>
<name>A0A8S0Q9S3_OLEEU</name>
<gene>
    <name evidence="7" type="ORF">OLEA9_A073496</name>
</gene>
<dbReference type="Gene3D" id="3.30.1330.80">
    <property type="entry name" value="Hypothetical protein, similar to alpha- acetolactate decarboxylase, domain 2"/>
    <property type="match status" value="1"/>
</dbReference>
<dbReference type="GO" id="GO:0005634">
    <property type="term" value="C:nucleus"/>
    <property type="evidence" value="ECO:0007669"/>
    <property type="project" value="UniProtKB-SubCell"/>
</dbReference>
<keyword evidence="2 4" id="KW-0238">DNA-binding</keyword>
<keyword evidence="3 4" id="KW-0804">Transcription</keyword>
<dbReference type="EMBL" id="CACTIH010001806">
    <property type="protein sequence ID" value="CAA2962972.1"/>
    <property type="molecule type" value="Genomic_DNA"/>
</dbReference>
<dbReference type="SUPFAM" id="SSF117856">
    <property type="entry name" value="AF0104/ALDC/Ptd012-like"/>
    <property type="match status" value="1"/>
</dbReference>
<dbReference type="AlphaFoldDB" id="A0A8S0Q9S3"/>
<sequence>MKREYAEENQDHSNNINNMMISKYHQTQKFHHNHLHPVQHSPTHPTPLTYTYTDTNPSNNPSPNDDATIEIVRRPRGRPPGSKNKPKPTVIITQNAEPSMSPYILELPPGVDVIETITTFCRKRKMGLCVLNGNGAVSNVTFKQPSTAVTFHGRFDIISLSATINISDNLASGFAISLAGSQGQVVGGLVVGPLVSAGSIYLICATFNTPSFHRLPMELEDDSVSQSPAQTEYSYKPSDHAARARQPPPSYSLWMDS</sequence>
<evidence type="ECO:0000259" key="6">
    <source>
        <dbReference type="PROSITE" id="PS51742"/>
    </source>
</evidence>
<dbReference type="Proteomes" id="UP000594638">
    <property type="component" value="Unassembled WGS sequence"/>
</dbReference>
<evidence type="ECO:0000313" key="7">
    <source>
        <dbReference type="EMBL" id="CAA2962972.1"/>
    </source>
</evidence>
<dbReference type="CDD" id="cd11378">
    <property type="entry name" value="DUF296"/>
    <property type="match status" value="1"/>
</dbReference>
<evidence type="ECO:0000256" key="2">
    <source>
        <dbReference type="ARBA" id="ARBA00023125"/>
    </source>
</evidence>